<dbReference type="InterPro" id="IPR029058">
    <property type="entry name" value="AB_hydrolase_fold"/>
</dbReference>
<comment type="similarity">
    <text evidence="1">Belongs to the AB hydrolase superfamily. Bacterial non-heme haloperoxidase / perhydrolase family.</text>
</comment>
<sequence length="287" mass="32012">MSYIQAGTGRNGEPVNLFYQDWGTGNPVVLIHGWPLSHEMWEYQLTELPKHGLRCIAYDRRGFGKSSKPWDGYDYDTLAADLKAVLDELDLTNVTLVGFSMGGGEVVRYLSRYGSDRVSKIVLVSAVTPYMLKTEDNPDGVDQSVFDEMLEKMQADRADFLASFGKQFYGVNMLNHPVSDSHLKWDQTLALLGSPRATIECAKAFSSTDFRSDLAAVTVPTLIIHGDADQTVPFESSGQKTHELIPQSQLLVYEGEPHGLYFTQKDELNEDLLSFITSTTTVTETTY</sequence>
<evidence type="ECO:0000259" key="2">
    <source>
        <dbReference type="Pfam" id="PF00561"/>
    </source>
</evidence>
<evidence type="ECO:0000256" key="1">
    <source>
        <dbReference type="ARBA" id="ARBA00038128"/>
    </source>
</evidence>
<evidence type="ECO:0000313" key="4">
    <source>
        <dbReference type="Proteomes" id="UP000326344"/>
    </source>
</evidence>
<proteinExistence type="inferred from homology"/>
<dbReference type="InterPro" id="IPR000639">
    <property type="entry name" value="Epox_hydrolase-like"/>
</dbReference>
<dbReference type="EMBL" id="VTWS01000001">
    <property type="protein sequence ID" value="KAA9357427.1"/>
    <property type="molecule type" value="Genomic_DNA"/>
</dbReference>
<keyword evidence="3" id="KW-0378">Hydrolase</keyword>
<dbReference type="FunFam" id="3.40.50.1820:FF:000205">
    <property type="entry name" value="Non-haem bromoperoxidase BPO-A2"/>
    <property type="match status" value="1"/>
</dbReference>
<dbReference type="AlphaFoldDB" id="A0A5N1JPM7"/>
<organism evidence="3 4">
    <name type="scientific">Larkinella humicola</name>
    <dbReference type="NCBI Taxonomy" id="2607654"/>
    <lineage>
        <taxon>Bacteria</taxon>
        <taxon>Pseudomonadati</taxon>
        <taxon>Bacteroidota</taxon>
        <taxon>Cytophagia</taxon>
        <taxon>Cytophagales</taxon>
        <taxon>Spirosomataceae</taxon>
        <taxon>Larkinella</taxon>
    </lineage>
</organism>
<dbReference type="PRINTS" id="PR00412">
    <property type="entry name" value="EPOXHYDRLASE"/>
</dbReference>
<protein>
    <submittedName>
        <fullName evidence="3">Alpha/beta hydrolase</fullName>
    </submittedName>
</protein>
<dbReference type="GO" id="GO:0016787">
    <property type="term" value="F:hydrolase activity"/>
    <property type="evidence" value="ECO:0007669"/>
    <property type="project" value="UniProtKB-KW"/>
</dbReference>
<gene>
    <name evidence="3" type="ORF">F0P93_06750</name>
</gene>
<name>A0A5N1JPM7_9BACT</name>
<dbReference type="SUPFAM" id="SSF53474">
    <property type="entry name" value="alpha/beta-Hydrolases"/>
    <property type="match status" value="1"/>
</dbReference>
<evidence type="ECO:0000313" key="3">
    <source>
        <dbReference type="EMBL" id="KAA9357427.1"/>
    </source>
</evidence>
<keyword evidence="4" id="KW-1185">Reference proteome</keyword>
<dbReference type="Gene3D" id="3.40.50.1820">
    <property type="entry name" value="alpha/beta hydrolase"/>
    <property type="match status" value="1"/>
</dbReference>
<dbReference type="RefSeq" id="WP_150875570.1">
    <property type="nucleotide sequence ID" value="NZ_VTWS01000001.1"/>
</dbReference>
<accession>A0A5N1JPM7</accession>
<dbReference type="InterPro" id="IPR050471">
    <property type="entry name" value="AB_hydrolase"/>
</dbReference>
<feature type="domain" description="AB hydrolase-1" evidence="2">
    <location>
        <begin position="26"/>
        <end position="263"/>
    </location>
</feature>
<dbReference type="Pfam" id="PF00561">
    <property type="entry name" value="Abhydrolase_1"/>
    <property type="match status" value="1"/>
</dbReference>
<dbReference type="InterPro" id="IPR000073">
    <property type="entry name" value="AB_hydrolase_1"/>
</dbReference>
<dbReference type="PANTHER" id="PTHR43433">
    <property type="entry name" value="HYDROLASE, ALPHA/BETA FOLD FAMILY PROTEIN"/>
    <property type="match status" value="1"/>
</dbReference>
<comment type="caution">
    <text evidence="3">The sequence shown here is derived from an EMBL/GenBank/DDBJ whole genome shotgun (WGS) entry which is preliminary data.</text>
</comment>
<reference evidence="3 4" key="1">
    <citation type="submission" date="2019-09" db="EMBL/GenBank/DDBJ databases">
        <title>Genome Sequence of Larkinella sp MA1.</title>
        <authorList>
            <person name="Srinivasan S."/>
        </authorList>
    </citation>
    <scope>NUCLEOTIDE SEQUENCE [LARGE SCALE GENOMIC DNA]</scope>
    <source>
        <strain evidence="3 4">MA1</strain>
    </source>
</reference>
<dbReference type="PRINTS" id="PR00111">
    <property type="entry name" value="ABHYDROLASE"/>
</dbReference>
<dbReference type="PANTHER" id="PTHR43433:SF4">
    <property type="entry name" value="NON-HEME CHLOROPEROXIDASE-RELATED"/>
    <property type="match status" value="1"/>
</dbReference>
<dbReference type="Proteomes" id="UP000326344">
    <property type="component" value="Unassembled WGS sequence"/>
</dbReference>